<keyword evidence="1" id="KW-0175">Coiled coil</keyword>
<accession>A0ABR2K366</accession>
<sequence>MDELQISYNRLIHLGTDIRNLLCSLKTGNSIHFSESLNLIINDFDSSFVEIQSLLPYFIQIPTEEQNQVLEDVKNAFNIKREKDFARYQKETEQYSQRFRAINEKIDKSAHNYNSKVMNLRDDFNDRLKKIDCAFVDKKILIKSKYNEKINQIDKLLIEIKKEQEETLAKEEEKIAIKYTSNIEQKNIKANEVRKAIDDINREKEDKSKSAIEKLQKLQAKHASAIDLLNHRHTIEIDKINTQQKNVQNDIDSVEERISTLKRRSEYSEIAFKSRILFTKNSLNMDHQLQMKECQRQIADTDNLIRNFEKMMEKVEKNANETIKKNIVIWQKRIDDEIMRRNKKLKEIEVQVKNEFEEHVNEKKERLKQLNYEISENQLKSTAAVAKVTDKILSRVALVQNKNKAEIDKLKLEMERIRHYLSKVQVEWESLRSSTHCIYDHKLLELRSRTAIQKTTHENKIRQVVKQRTPIPDTTDYMAILEDEMRQLEASYKQEEAQIKHEKMVQLKIKLEEERSRGLLSMRKQNVEEINILKETESHIKEQRDQVDKENRELTEQCKREIEDFTVTINHKVNCEINEVLKELDEKRKEMNQELSDINDQIDKVKEDITNTMKLIKQTKEAVSPELKNDEAEEEVRALFEEKKKQIQKSIDALREEVKLLKNTKNDLSNTEKRAQSKFDTLKHNLEAEKEKYLKEADRGKNEIEYKYKRLIEEQERILQKLQESWDSEVEDKQRYKEQLASEKERISSNQLKNLEKTDNEFRKKVTEIRSRKGKANKEIEDAEYQKFKEEEEAFREEIERQRLEFSKIEKYKYQDNQILIRKQNEAYQKELDEIESHNNKISDHIKELQDKMIKRLQWICPDCEKFESEIKDLKKTILDIVQKIHEMEKEDGNRQFTLTHFCQTTRALPRLKVPNEKAEVV</sequence>
<feature type="coiled-coil region" evidence="1">
    <location>
        <begin position="291"/>
        <end position="380"/>
    </location>
</feature>
<protein>
    <submittedName>
        <fullName evidence="2">Uncharacterized protein</fullName>
    </submittedName>
</protein>
<dbReference type="Proteomes" id="UP001470230">
    <property type="component" value="Unassembled WGS sequence"/>
</dbReference>
<comment type="caution">
    <text evidence="2">The sequence shown here is derived from an EMBL/GenBank/DDBJ whole genome shotgun (WGS) entry which is preliminary data.</text>
</comment>
<dbReference type="EMBL" id="JAPFFF010000007">
    <property type="protein sequence ID" value="KAK8885548.1"/>
    <property type="molecule type" value="Genomic_DNA"/>
</dbReference>
<organism evidence="2 3">
    <name type="scientific">Tritrichomonas musculus</name>
    <dbReference type="NCBI Taxonomy" id="1915356"/>
    <lineage>
        <taxon>Eukaryota</taxon>
        <taxon>Metamonada</taxon>
        <taxon>Parabasalia</taxon>
        <taxon>Tritrichomonadida</taxon>
        <taxon>Tritrichomonadidae</taxon>
        <taxon>Tritrichomonas</taxon>
    </lineage>
</organism>
<feature type="coiled-coil region" evidence="1">
    <location>
        <begin position="478"/>
        <end position="891"/>
    </location>
</feature>
<gene>
    <name evidence="2" type="ORF">M9Y10_040998</name>
</gene>
<feature type="coiled-coil region" evidence="1">
    <location>
        <begin position="143"/>
        <end position="264"/>
    </location>
</feature>
<evidence type="ECO:0000313" key="2">
    <source>
        <dbReference type="EMBL" id="KAK8885548.1"/>
    </source>
</evidence>
<evidence type="ECO:0000313" key="3">
    <source>
        <dbReference type="Proteomes" id="UP001470230"/>
    </source>
</evidence>
<keyword evidence="3" id="KW-1185">Reference proteome</keyword>
<proteinExistence type="predicted"/>
<reference evidence="2 3" key="1">
    <citation type="submission" date="2024-04" db="EMBL/GenBank/DDBJ databases">
        <title>Tritrichomonas musculus Genome.</title>
        <authorList>
            <person name="Alves-Ferreira E."/>
            <person name="Grigg M."/>
            <person name="Lorenzi H."/>
            <person name="Galac M."/>
        </authorList>
    </citation>
    <scope>NUCLEOTIDE SEQUENCE [LARGE SCALE GENOMIC DNA]</scope>
    <source>
        <strain evidence="2 3">EAF2021</strain>
    </source>
</reference>
<evidence type="ECO:0000256" key="1">
    <source>
        <dbReference type="SAM" id="Coils"/>
    </source>
</evidence>
<name>A0ABR2K366_9EUKA</name>